<dbReference type="AlphaFoldDB" id="A0A6A4HMA4"/>
<proteinExistence type="predicted"/>
<organism evidence="1 2">
    <name type="scientific">Gymnopus androsaceus JB14</name>
    <dbReference type="NCBI Taxonomy" id="1447944"/>
    <lineage>
        <taxon>Eukaryota</taxon>
        <taxon>Fungi</taxon>
        <taxon>Dikarya</taxon>
        <taxon>Basidiomycota</taxon>
        <taxon>Agaricomycotina</taxon>
        <taxon>Agaricomycetes</taxon>
        <taxon>Agaricomycetidae</taxon>
        <taxon>Agaricales</taxon>
        <taxon>Marasmiineae</taxon>
        <taxon>Omphalotaceae</taxon>
        <taxon>Gymnopus</taxon>
    </lineage>
</organism>
<accession>A0A6A4HMA4</accession>
<feature type="non-terminal residue" evidence="1">
    <location>
        <position position="1"/>
    </location>
</feature>
<dbReference type="EMBL" id="ML769467">
    <property type="protein sequence ID" value="KAE9399589.1"/>
    <property type="molecule type" value="Genomic_DNA"/>
</dbReference>
<keyword evidence="2" id="KW-1185">Reference proteome</keyword>
<reference evidence="1" key="1">
    <citation type="journal article" date="2019" name="Environ. Microbiol.">
        <title>Fungal ecological strategies reflected in gene transcription - a case study of two litter decomposers.</title>
        <authorList>
            <person name="Barbi F."/>
            <person name="Kohler A."/>
            <person name="Barry K."/>
            <person name="Baskaran P."/>
            <person name="Daum C."/>
            <person name="Fauchery L."/>
            <person name="Ihrmark K."/>
            <person name="Kuo A."/>
            <person name="LaButti K."/>
            <person name="Lipzen A."/>
            <person name="Morin E."/>
            <person name="Grigoriev I.V."/>
            <person name="Henrissat B."/>
            <person name="Lindahl B."/>
            <person name="Martin F."/>
        </authorList>
    </citation>
    <scope>NUCLEOTIDE SEQUENCE</scope>
    <source>
        <strain evidence="1">JB14</strain>
    </source>
</reference>
<sequence>VLHPRYKGTYFIKAKWDIEWIDTANKMLRKEWEEVYKPTIDPSFLKIVAEAPPKDPVCISSAFGICMCWMPTLMPPPPDADTDPIKFWVLCLDKPGEKVSPQGALARMGLDFLTAPGKPFIYLVHFIYSLTYTLATLTDVE</sequence>
<protein>
    <submittedName>
        <fullName evidence="1">Uncharacterized protein</fullName>
    </submittedName>
</protein>
<dbReference type="OrthoDB" id="1715602at2759"/>
<name>A0A6A4HMA4_9AGAR</name>
<evidence type="ECO:0000313" key="2">
    <source>
        <dbReference type="Proteomes" id="UP000799118"/>
    </source>
</evidence>
<gene>
    <name evidence="1" type="ORF">BT96DRAFT_820375</name>
</gene>
<evidence type="ECO:0000313" key="1">
    <source>
        <dbReference type="EMBL" id="KAE9399589.1"/>
    </source>
</evidence>
<dbReference type="Proteomes" id="UP000799118">
    <property type="component" value="Unassembled WGS sequence"/>
</dbReference>